<feature type="compositionally biased region" description="Basic and acidic residues" evidence="1">
    <location>
        <begin position="52"/>
        <end position="64"/>
    </location>
</feature>
<dbReference type="EMBL" id="HADX01008615">
    <property type="protein sequence ID" value="SBP30847.1"/>
    <property type="molecule type" value="Transcribed_RNA"/>
</dbReference>
<dbReference type="AlphaFoldDB" id="A0A1A7WRL4"/>
<feature type="region of interest" description="Disordered" evidence="1">
    <location>
        <begin position="40"/>
        <end position="124"/>
    </location>
</feature>
<dbReference type="Pfam" id="PF04988">
    <property type="entry name" value="AKAP95"/>
    <property type="match status" value="1"/>
</dbReference>
<organism evidence="2">
    <name type="scientific">Iconisemion striatum</name>
    <dbReference type="NCBI Taxonomy" id="60296"/>
    <lineage>
        <taxon>Eukaryota</taxon>
        <taxon>Metazoa</taxon>
        <taxon>Chordata</taxon>
        <taxon>Craniata</taxon>
        <taxon>Vertebrata</taxon>
        <taxon>Euteleostomi</taxon>
        <taxon>Actinopterygii</taxon>
        <taxon>Neopterygii</taxon>
        <taxon>Teleostei</taxon>
        <taxon>Neoteleostei</taxon>
        <taxon>Acanthomorphata</taxon>
        <taxon>Ovalentaria</taxon>
        <taxon>Atherinomorphae</taxon>
        <taxon>Cyprinodontiformes</taxon>
        <taxon>Nothobranchiidae</taxon>
        <taxon>Iconisemion</taxon>
    </lineage>
</organism>
<feature type="compositionally biased region" description="Basic and acidic residues" evidence="1">
    <location>
        <begin position="101"/>
        <end position="112"/>
    </location>
</feature>
<feature type="compositionally biased region" description="Basic and acidic residues" evidence="1">
    <location>
        <begin position="168"/>
        <end position="182"/>
    </location>
</feature>
<protein>
    <recommendedName>
        <fullName evidence="3">DBIRD complex subunit ZNF326</fullName>
    </recommendedName>
</protein>
<feature type="compositionally biased region" description="Polar residues" evidence="1">
    <location>
        <begin position="41"/>
        <end position="50"/>
    </location>
</feature>
<dbReference type="PANTHER" id="PTHR12190">
    <property type="entry name" value="A-KINASE ANCHOR PROTEIN AKAP 8"/>
    <property type="match status" value="1"/>
</dbReference>
<dbReference type="GO" id="GO:0003677">
    <property type="term" value="F:DNA binding"/>
    <property type="evidence" value="ECO:0007669"/>
    <property type="project" value="InterPro"/>
</dbReference>
<reference evidence="2" key="1">
    <citation type="submission" date="2016-05" db="EMBL/GenBank/DDBJ databases">
        <authorList>
            <person name="Lavstsen T."/>
            <person name="Jespersen J.S."/>
        </authorList>
    </citation>
    <scope>NUCLEOTIDE SEQUENCE</scope>
    <source>
        <tissue evidence="2">Brain</tissue>
    </source>
</reference>
<dbReference type="GO" id="GO:0005634">
    <property type="term" value="C:nucleus"/>
    <property type="evidence" value="ECO:0007669"/>
    <property type="project" value="InterPro"/>
</dbReference>
<dbReference type="GO" id="GO:0044609">
    <property type="term" value="C:DBIRD complex"/>
    <property type="evidence" value="ECO:0007669"/>
    <property type="project" value="TreeGrafter"/>
</dbReference>
<evidence type="ECO:0000256" key="1">
    <source>
        <dbReference type="SAM" id="MobiDB-lite"/>
    </source>
</evidence>
<reference evidence="2" key="2">
    <citation type="submission" date="2016-06" db="EMBL/GenBank/DDBJ databases">
        <title>The genome of a short-lived fish provides insights into sex chromosome evolution and the genetic control of aging.</title>
        <authorList>
            <person name="Reichwald K."/>
            <person name="Felder M."/>
            <person name="Petzold A."/>
            <person name="Koch P."/>
            <person name="Groth M."/>
            <person name="Platzer M."/>
        </authorList>
    </citation>
    <scope>NUCLEOTIDE SEQUENCE</scope>
    <source>
        <tissue evidence="2">Brain</tissue>
    </source>
</reference>
<accession>A0A1A7WRL4</accession>
<feature type="region of interest" description="Disordered" evidence="1">
    <location>
        <begin position="154"/>
        <end position="182"/>
    </location>
</feature>
<dbReference type="InterPro" id="IPR007071">
    <property type="entry name" value="AKAP95"/>
</dbReference>
<name>A0A1A7WRL4_9TELE</name>
<sequence>MNRQNIIPFIHPAMPQTPAPGYTQMPPHRVPQAFIEAMKRISSSDTTSRVHPNLDKEECSEMKWRSSFQPIAKEDGQEKGTSSSERVELYDPSNPLSSDSEPEKSPDQERPCSRTNNNKSLEHLRLSPDRLHHRHWDSSFPKSANPAVDKQKLFTGPTESRGLSPGHRLPEKHPHNPKIESHDCPGYGFQNRPLEQRGSSPNRLIYSSSTQGFPESYSGRSTNGEERITWPEYRREMTPTVRSSPPTLKRDHQQLGYLETGLDQEPPPPKVTKHQGNAVIMDKCPITCDLCEVELANAQELEDHLDCKSHWDTLEHIQQNNNYDDLAIAFLQEVMLYKSHHCSRAVEENALQALQRNDHMTKVEMFRCAACKVYVSTSAAEVKTHITSQNHLSHTKEFAAQQRRACLNKAETMLQELKPQFQHFLKGGTPFK</sequence>
<gene>
    <name evidence="2" type="primary">OLA.12830</name>
</gene>
<dbReference type="GO" id="GO:0032784">
    <property type="term" value="P:regulation of DNA-templated transcription elongation"/>
    <property type="evidence" value="ECO:0007669"/>
    <property type="project" value="TreeGrafter"/>
</dbReference>
<dbReference type="EMBL" id="HADW01006955">
    <property type="protein sequence ID" value="SBP08355.1"/>
    <property type="molecule type" value="Transcribed_RNA"/>
</dbReference>
<evidence type="ECO:0008006" key="3">
    <source>
        <dbReference type="Google" id="ProtNLM"/>
    </source>
</evidence>
<proteinExistence type="predicted"/>
<dbReference type="PANTHER" id="PTHR12190:SF1">
    <property type="entry name" value="DBIRD COMPLEX SUBUNIT ZNF326"/>
    <property type="match status" value="1"/>
</dbReference>
<evidence type="ECO:0000313" key="2">
    <source>
        <dbReference type="EMBL" id="SBP08355.1"/>
    </source>
</evidence>